<keyword evidence="2" id="KW-0489">Methyltransferase</keyword>
<sequence>NAAAMESLGASGVSTLLFAPAEPLSDAARAYIAMGEKLQIDARYKCRKRSPWWKVPLPPVPDAFITYMNSFGPNICGNEVSVPSLNCCHGIRFHDELRERGCAYLPMASFNSATLLSAELIGRSYGGGIQKLEPREAARLAVPSPCVIDTVQGRLSSARDEFDALLSRGEYETASELVDGIVLSGAMGLGDEEIGVIRGACKKMRDRRRNRVKAR</sequence>
<name>J9G7C2_9ZZZZ</name>
<evidence type="ECO:0000259" key="1">
    <source>
        <dbReference type="Pfam" id="PF22837"/>
    </source>
</evidence>
<dbReference type="AlphaFoldDB" id="J9G7C2"/>
<dbReference type="EMBL" id="AMCI01005828">
    <property type="protein sequence ID" value="EJW95384.1"/>
    <property type="molecule type" value="Genomic_DNA"/>
</dbReference>
<accession>J9G7C2</accession>
<evidence type="ECO:0000313" key="2">
    <source>
        <dbReference type="EMBL" id="EJW95384.1"/>
    </source>
</evidence>
<proteinExistence type="predicted"/>
<gene>
    <name evidence="2" type="ORF">EVA_16509</name>
</gene>
<feature type="domain" description="Type II methyltransferase M.Eco57I C-terminal" evidence="1">
    <location>
        <begin position="3"/>
        <end position="183"/>
    </location>
</feature>
<dbReference type="GO" id="GO:0008168">
    <property type="term" value="F:methyltransferase activity"/>
    <property type="evidence" value="ECO:0007669"/>
    <property type="project" value="UniProtKB-KW"/>
</dbReference>
<dbReference type="GO" id="GO:0032259">
    <property type="term" value="P:methylation"/>
    <property type="evidence" value="ECO:0007669"/>
    <property type="project" value="UniProtKB-KW"/>
</dbReference>
<organism evidence="2">
    <name type="scientific">gut metagenome</name>
    <dbReference type="NCBI Taxonomy" id="749906"/>
    <lineage>
        <taxon>unclassified sequences</taxon>
        <taxon>metagenomes</taxon>
        <taxon>organismal metagenomes</taxon>
    </lineage>
</organism>
<protein>
    <submittedName>
        <fullName evidence="2">DNA methylase</fullName>
    </submittedName>
</protein>
<keyword evidence="2" id="KW-0808">Transferase</keyword>
<dbReference type="Pfam" id="PF22837">
    <property type="entry name" value="M_Eco57I_C"/>
    <property type="match status" value="1"/>
</dbReference>
<dbReference type="InterPro" id="IPR054520">
    <property type="entry name" value="M_Eco57I_C"/>
</dbReference>
<reference evidence="2" key="1">
    <citation type="journal article" date="2012" name="PLoS ONE">
        <title>Gene sets for utilization of primary and secondary nutrition supplies in the distal gut of endangered iberian lynx.</title>
        <authorList>
            <person name="Alcaide M."/>
            <person name="Messina E."/>
            <person name="Richter M."/>
            <person name="Bargiela R."/>
            <person name="Peplies J."/>
            <person name="Huws S.A."/>
            <person name="Newbold C.J."/>
            <person name="Golyshin P.N."/>
            <person name="Simon M.A."/>
            <person name="Lopez G."/>
            <person name="Yakimov M.M."/>
            <person name="Ferrer M."/>
        </authorList>
    </citation>
    <scope>NUCLEOTIDE SEQUENCE</scope>
</reference>
<comment type="caution">
    <text evidence="2">The sequence shown here is derived from an EMBL/GenBank/DDBJ whole genome shotgun (WGS) entry which is preliminary data.</text>
</comment>
<feature type="non-terminal residue" evidence="2">
    <location>
        <position position="1"/>
    </location>
</feature>